<feature type="compositionally biased region" description="Polar residues" evidence="1">
    <location>
        <begin position="177"/>
        <end position="200"/>
    </location>
</feature>
<dbReference type="PROSITE" id="PS51938">
    <property type="entry name" value="SUZ_C"/>
    <property type="match status" value="1"/>
</dbReference>
<dbReference type="InterPro" id="IPR024771">
    <property type="entry name" value="SUZ"/>
</dbReference>
<evidence type="ECO:0000259" key="2">
    <source>
        <dbReference type="PROSITE" id="PS51673"/>
    </source>
</evidence>
<evidence type="ECO:0000256" key="1">
    <source>
        <dbReference type="SAM" id="MobiDB-lite"/>
    </source>
</evidence>
<feature type="compositionally biased region" description="Basic and acidic residues" evidence="1">
    <location>
        <begin position="103"/>
        <end position="137"/>
    </location>
</feature>
<feature type="domain" description="SUZ" evidence="2">
    <location>
        <begin position="50"/>
        <end position="142"/>
    </location>
</feature>
<name>A0A4T0BZA3_AURPU</name>
<dbReference type="PROSITE" id="PS51673">
    <property type="entry name" value="SUZ"/>
    <property type="match status" value="1"/>
</dbReference>
<organism evidence="4 5">
    <name type="scientific">Aureobasidium pullulans</name>
    <name type="common">Black yeast</name>
    <name type="synonym">Pullularia pullulans</name>
    <dbReference type="NCBI Taxonomy" id="5580"/>
    <lineage>
        <taxon>Eukaryota</taxon>
        <taxon>Fungi</taxon>
        <taxon>Dikarya</taxon>
        <taxon>Ascomycota</taxon>
        <taxon>Pezizomycotina</taxon>
        <taxon>Dothideomycetes</taxon>
        <taxon>Dothideomycetidae</taxon>
        <taxon>Dothideales</taxon>
        <taxon>Saccotheciaceae</taxon>
        <taxon>Aureobasidium</taxon>
    </lineage>
</organism>
<accession>A0A4T0BZA3</accession>
<comment type="caution">
    <text evidence="4">The sequence shown here is derived from an EMBL/GenBank/DDBJ whole genome shotgun (WGS) entry which is preliminary data.</text>
</comment>
<feature type="region of interest" description="Disordered" evidence="1">
    <location>
        <begin position="1"/>
        <end position="38"/>
    </location>
</feature>
<dbReference type="Proteomes" id="UP000308724">
    <property type="component" value="Unassembled WGS sequence"/>
</dbReference>
<feature type="region of interest" description="Disordered" evidence="1">
    <location>
        <begin position="63"/>
        <end position="268"/>
    </location>
</feature>
<proteinExistence type="predicted"/>
<protein>
    <submittedName>
        <fullName evidence="4">Uncharacterized protein</fullName>
    </submittedName>
</protein>
<sequence>MPDAWDDDWDKVADTSAKSTTPVQPTVKLSRAERKAQHQELNKQLWNAAEQPERSYFLETKGAAPLNSDFKPQVKLLSRRPTPQIANRMAGLNLEDEDDSEEEERKRQEASLAERQRKAAEERKEKERKYAEVRERLFGASDSSRDPSTSRTSSARGDRNSRRGNRGRGNRNGGTPRDSQSNSPADQSPARSIYQPNQLFDHTYEQKPRSIASPRPTGPRDEQPIRMPKGPDNSGRGGFGFAPRGDTPSALLGYREETATQKIPTSPPTCFAMVAPL</sequence>
<gene>
    <name evidence="4" type="ORF">D6C78_03009</name>
</gene>
<evidence type="ECO:0000313" key="4">
    <source>
        <dbReference type="EMBL" id="TIA39808.1"/>
    </source>
</evidence>
<dbReference type="InterPro" id="IPR024642">
    <property type="entry name" value="SUZ-C"/>
</dbReference>
<evidence type="ECO:0000313" key="5">
    <source>
        <dbReference type="Proteomes" id="UP000308724"/>
    </source>
</evidence>
<feature type="domain" description="SUZ-C" evidence="3">
    <location>
        <begin position="199"/>
        <end position="243"/>
    </location>
</feature>
<dbReference type="EMBL" id="QZBZ01000040">
    <property type="protein sequence ID" value="TIA39808.1"/>
    <property type="molecule type" value="Genomic_DNA"/>
</dbReference>
<evidence type="ECO:0000259" key="3">
    <source>
        <dbReference type="PROSITE" id="PS51938"/>
    </source>
</evidence>
<reference evidence="4 5" key="1">
    <citation type="submission" date="2018-10" db="EMBL/GenBank/DDBJ databases">
        <title>Fifty Aureobasidium pullulans genomes reveal a recombining polyextremotolerant generalist.</title>
        <authorList>
            <person name="Gostincar C."/>
            <person name="Turk M."/>
            <person name="Zajc J."/>
            <person name="Gunde-Cimerman N."/>
        </authorList>
    </citation>
    <scope>NUCLEOTIDE SEQUENCE [LARGE SCALE GENOMIC DNA]</scope>
    <source>
        <strain evidence="4 5">EXF-1645</strain>
    </source>
</reference>
<dbReference type="AlphaFoldDB" id="A0A4T0BZA3"/>